<dbReference type="GO" id="GO:0006629">
    <property type="term" value="P:lipid metabolic process"/>
    <property type="evidence" value="ECO:0007669"/>
    <property type="project" value="UniProtKB-ARBA"/>
</dbReference>
<name>A0A2P2JLJ4_RHIMU</name>
<dbReference type="GO" id="GO:0020037">
    <property type="term" value="F:heme binding"/>
    <property type="evidence" value="ECO:0007669"/>
    <property type="project" value="InterPro"/>
</dbReference>
<dbReference type="CDD" id="cd11064">
    <property type="entry name" value="CYP86A"/>
    <property type="match status" value="1"/>
</dbReference>
<dbReference type="InterPro" id="IPR036396">
    <property type="entry name" value="Cyt_P450_sf"/>
</dbReference>
<evidence type="ECO:0000256" key="8">
    <source>
        <dbReference type="PIRSR" id="PIRSR602401-1"/>
    </source>
</evidence>
<evidence type="ECO:0000256" key="5">
    <source>
        <dbReference type="ARBA" id="ARBA00023002"/>
    </source>
</evidence>
<keyword evidence="6 8" id="KW-0408">Iron</keyword>
<keyword evidence="7 9" id="KW-0503">Monooxygenase</keyword>
<dbReference type="PRINTS" id="PR00463">
    <property type="entry name" value="EP450I"/>
</dbReference>
<dbReference type="PRINTS" id="PR00385">
    <property type="entry name" value="P450"/>
</dbReference>
<dbReference type="AlphaFoldDB" id="A0A2P2JLJ4"/>
<dbReference type="InterPro" id="IPR002401">
    <property type="entry name" value="Cyt_P450_E_grp-I"/>
</dbReference>
<feature type="binding site" description="axial binding residue" evidence="8">
    <location>
        <position position="454"/>
    </location>
    <ligand>
        <name>heme</name>
        <dbReference type="ChEBI" id="CHEBI:30413"/>
    </ligand>
    <ligandPart>
        <name>Fe</name>
        <dbReference type="ChEBI" id="CHEBI:18248"/>
    </ligandPart>
</feature>
<organism evidence="11">
    <name type="scientific">Rhizophora mucronata</name>
    <name type="common">Asiatic mangrove</name>
    <dbReference type="NCBI Taxonomy" id="61149"/>
    <lineage>
        <taxon>Eukaryota</taxon>
        <taxon>Viridiplantae</taxon>
        <taxon>Streptophyta</taxon>
        <taxon>Embryophyta</taxon>
        <taxon>Tracheophyta</taxon>
        <taxon>Spermatophyta</taxon>
        <taxon>Magnoliopsida</taxon>
        <taxon>eudicotyledons</taxon>
        <taxon>Gunneridae</taxon>
        <taxon>Pentapetalae</taxon>
        <taxon>rosids</taxon>
        <taxon>fabids</taxon>
        <taxon>Malpighiales</taxon>
        <taxon>Rhizophoraceae</taxon>
        <taxon>Rhizophora</taxon>
    </lineage>
</organism>
<evidence type="ECO:0000256" key="4">
    <source>
        <dbReference type="ARBA" id="ARBA00022723"/>
    </source>
</evidence>
<comment type="cofactor">
    <cofactor evidence="1 8">
        <name>heme</name>
        <dbReference type="ChEBI" id="CHEBI:30413"/>
    </cofactor>
</comment>
<proteinExistence type="inferred from homology"/>
<accession>A0A2P2JLJ4</accession>
<protein>
    <submittedName>
        <fullName evidence="11">Cytochrome P450</fullName>
    </submittedName>
</protein>
<keyword evidence="10" id="KW-0472">Membrane</keyword>
<evidence type="ECO:0000256" key="2">
    <source>
        <dbReference type="ARBA" id="ARBA00010617"/>
    </source>
</evidence>
<keyword evidence="10" id="KW-1133">Transmembrane helix</keyword>
<dbReference type="PANTHER" id="PTHR24296">
    <property type="entry name" value="CYTOCHROME P450"/>
    <property type="match status" value="1"/>
</dbReference>
<keyword evidence="3 8" id="KW-0349">Heme</keyword>
<comment type="similarity">
    <text evidence="2 9">Belongs to the cytochrome P450 family.</text>
</comment>
<evidence type="ECO:0000256" key="1">
    <source>
        <dbReference type="ARBA" id="ARBA00001971"/>
    </source>
</evidence>
<keyword evidence="4 8" id="KW-0479">Metal-binding</keyword>
<dbReference type="EMBL" id="GGEC01013841">
    <property type="protein sequence ID" value="MBW94324.1"/>
    <property type="molecule type" value="Transcribed_RNA"/>
</dbReference>
<evidence type="ECO:0000256" key="3">
    <source>
        <dbReference type="ARBA" id="ARBA00022617"/>
    </source>
</evidence>
<evidence type="ECO:0000313" key="11">
    <source>
        <dbReference type="EMBL" id="MBW94324.1"/>
    </source>
</evidence>
<dbReference type="InterPro" id="IPR017972">
    <property type="entry name" value="Cyt_P450_CS"/>
</dbReference>
<dbReference type="PROSITE" id="PS00086">
    <property type="entry name" value="CYTOCHROME_P450"/>
    <property type="match status" value="1"/>
</dbReference>
<keyword evidence="5 9" id="KW-0560">Oxidoreductase</keyword>
<dbReference type="SUPFAM" id="SSF48264">
    <property type="entry name" value="Cytochrome P450"/>
    <property type="match status" value="1"/>
</dbReference>
<dbReference type="GO" id="GO:0016705">
    <property type="term" value="F:oxidoreductase activity, acting on paired donors, with incorporation or reduction of molecular oxygen"/>
    <property type="evidence" value="ECO:0007669"/>
    <property type="project" value="InterPro"/>
</dbReference>
<evidence type="ECO:0000256" key="10">
    <source>
        <dbReference type="SAM" id="Phobius"/>
    </source>
</evidence>
<evidence type="ECO:0000256" key="7">
    <source>
        <dbReference type="ARBA" id="ARBA00023033"/>
    </source>
</evidence>
<dbReference type="InterPro" id="IPR001128">
    <property type="entry name" value="Cyt_P450"/>
</dbReference>
<evidence type="ECO:0000256" key="6">
    <source>
        <dbReference type="ARBA" id="ARBA00023004"/>
    </source>
</evidence>
<keyword evidence="10" id="KW-0812">Transmembrane</keyword>
<dbReference type="Pfam" id="PF00067">
    <property type="entry name" value="p450"/>
    <property type="match status" value="1"/>
</dbReference>
<dbReference type="GO" id="GO:0005506">
    <property type="term" value="F:iron ion binding"/>
    <property type="evidence" value="ECO:0007669"/>
    <property type="project" value="InterPro"/>
</dbReference>
<sequence>MDTISAISTLIATPLLLILIVFLYLVLKIYTGKSINNPKYAPVCGTIFDRLLHYKTIYDYQISIARKHKTHRMLAPDQSEVYTTDPRNIEHVLKTNFDKYAKGRHIQEKLMDLLGEGLFGVDGDKWRHQRKLASLEFSTRVLRDFSCAVFRMNAAKLVRLISETAIADRVFDIQDILMRSALDSMFKVGFGVELNCMDGSSQESFAFMNALDKANDTVGFRFVDPFWKLKRYFNVGSEASLKKNIKVLGDFVNSTINTKRKLLAKQHCNDKEDILSRFLGESEKDPTTMNDKYLRDIILNFMVAGKDSTGNTLSWFLYMLCMNPLIQEKIVQEVELVMGSQDDEASVEDFVAKITDTTLEQMHYLHAALTETLRLYPPIPINGRCAEMDDILPDGFKVKKGDAVYYMAYAMGRMAYLWGEDAEDFRPERWLENGIFCPESPFKFVAFHAGPRTCLGKDFAYRQMKIVSIALLHFFRFKLGDEARKITYKAMITLQIDGGLHLQAIPRTSLKL</sequence>
<dbReference type="Gene3D" id="1.10.630.10">
    <property type="entry name" value="Cytochrome P450"/>
    <property type="match status" value="1"/>
</dbReference>
<reference evidence="11" key="1">
    <citation type="submission" date="2018-02" db="EMBL/GenBank/DDBJ databases">
        <title>Rhizophora mucronata_Transcriptome.</title>
        <authorList>
            <person name="Meera S.P."/>
            <person name="Sreeshan A."/>
            <person name="Augustine A."/>
        </authorList>
    </citation>
    <scope>NUCLEOTIDE SEQUENCE</scope>
    <source>
        <tissue evidence="11">Leaf</tissue>
    </source>
</reference>
<dbReference type="GO" id="GO:0004497">
    <property type="term" value="F:monooxygenase activity"/>
    <property type="evidence" value="ECO:0007669"/>
    <property type="project" value="UniProtKB-KW"/>
</dbReference>
<feature type="transmembrane region" description="Helical" evidence="10">
    <location>
        <begin position="6"/>
        <end position="27"/>
    </location>
</feature>
<evidence type="ECO:0000256" key="9">
    <source>
        <dbReference type="RuleBase" id="RU000461"/>
    </source>
</evidence>